<evidence type="ECO:0000313" key="1">
    <source>
        <dbReference type="EMBL" id="OPH53397.1"/>
    </source>
</evidence>
<organism evidence="1 2">
    <name type="scientific">Paenibacillus ferrarius</name>
    <dbReference type="NCBI Taxonomy" id="1469647"/>
    <lineage>
        <taxon>Bacteria</taxon>
        <taxon>Bacillati</taxon>
        <taxon>Bacillota</taxon>
        <taxon>Bacilli</taxon>
        <taxon>Bacillales</taxon>
        <taxon>Paenibacillaceae</taxon>
        <taxon>Paenibacillus</taxon>
    </lineage>
</organism>
<accession>A0A1V4HGT0</accession>
<dbReference type="Proteomes" id="UP000190626">
    <property type="component" value="Unassembled WGS sequence"/>
</dbReference>
<reference evidence="2" key="1">
    <citation type="submission" date="2016-07" db="EMBL/GenBank/DDBJ databases">
        <authorList>
            <person name="Florea S."/>
            <person name="Webb J.S."/>
            <person name="Jaromczyk J."/>
            <person name="Schardl C.L."/>
        </authorList>
    </citation>
    <scope>NUCLEOTIDE SEQUENCE [LARGE SCALE GENOMIC DNA]</scope>
    <source>
        <strain evidence="2">CY1</strain>
    </source>
</reference>
<comment type="caution">
    <text evidence="1">The sequence shown here is derived from an EMBL/GenBank/DDBJ whole genome shotgun (WGS) entry which is preliminary data.</text>
</comment>
<proteinExistence type="predicted"/>
<gene>
    <name evidence="1" type="ORF">BC351_05910</name>
</gene>
<sequence>MAGGLIEPAKIAGSVDDTAGVLAETAKKAGSTAKVGHFSPFSRRDCLNGGLSREYSGSAC</sequence>
<protein>
    <submittedName>
        <fullName evidence="1">Uncharacterized protein</fullName>
    </submittedName>
</protein>
<keyword evidence="2" id="KW-1185">Reference proteome</keyword>
<dbReference type="RefSeq" id="WP_079415473.1">
    <property type="nucleotide sequence ID" value="NZ_MBTG01000023.1"/>
</dbReference>
<evidence type="ECO:0000313" key="2">
    <source>
        <dbReference type="Proteomes" id="UP000190626"/>
    </source>
</evidence>
<name>A0A1V4HGT0_9BACL</name>
<dbReference type="EMBL" id="MBTG01000023">
    <property type="protein sequence ID" value="OPH53397.1"/>
    <property type="molecule type" value="Genomic_DNA"/>
</dbReference>
<dbReference type="AlphaFoldDB" id="A0A1V4HGT0"/>